<dbReference type="Proteomes" id="UP000625804">
    <property type="component" value="Unassembled WGS sequence"/>
</dbReference>
<organism evidence="1 2">
    <name type="scientific">Calidifontibacillus erzurumensis</name>
    <dbReference type="NCBI Taxonomy" id="2741433"/>
    <lineage>
        <taxon>Bacteria</taxon>
        <taxon>Bacillati</taxon>
        <taxon>Bacillota</taxon>
        <taxon>Bacilli</taxon>
        <taxon>Bacillales</taxon>
        <taxon>Bacillaceae</taxon>
        <taxon>Calidifontibacillus/Schinkia group</taxon>
        <taxon>Calidifontibacillus</taxon>
    </lineage>
</organism>
<dbReference type="PANTHER" id="PTHR38453">
    <property type="entry name" value="CYTOPLASMIC PROTEIN-RELATED"/>
    <property type="match status" value="1"/>
</dbReference>
<dbReference type="RefSeq" id="WP_173730002.1">
    <property type="nucleotide sequence ID" value="NZ_JABTTE010000003.1"/>
</dbReference>
<accession>A0A8J8GE90</accession>
<sequence length="61" mass="7563">MEKWLKQLRSNIKTIFGLPNYERYLDHHRRKHPNEPVMSEKEFYLHALKERYESGKINRCC</sequence>
<dbReference type="PANTHER" id="PTHR38453:SF1">
    <property type="entry name" value="CYTOPLASMIC PROTEIN"/>
    <property type="match status" value="1"/>
</dbReference>
<comment type="caution">
    <text evidence="1">The sequence shown here is derived from an EMBL/GenBank/DDBJ whole genome shotgun (WGS) entry which is preliminary data.</text>
</comment>
<dbReference type="AlphaFoldDB" id="A0A8J8GE90"/>
<keyword evidence="2" id="KW-1185">Reference proteome</keyword>
<proteinExistence type="predicted"/>
<protein>
    <submittedName>
        <fullName evidence="1">YbdD/YjiX family protein</fullName>
    </submittedName>
</protein>
<reference evidence="1" key="1">
    <citation type="submission" date="2020-06" db="EMBL/GenBank/DDBJ databases">
        <title>A novel thermopfilic bacterium from Erzurum, Turkey.</title>
        <authorList>
            <person name="Adiguzel A."/>
            <person name="Ay H."/>
            <person name="Baltaci M.O."/>
        </authorList>
    </citation>
    <scope>NUCLEOTIDE SEQUENCE</scope>
    <source>
        <strain evidence="1">P2</strain>
    </source>
</reference>
<dbReference type="InterPro" id="IPR007423">
    <property type="entry name" value="Sel_put"/>
</dbReference>
<name>A0A8J8GE90_9BACI</name>
<dbReference type="EMBL" id="JABTTE010000003">
    <property type="protein sequence ID" value="NSL50793.1"/>
    <property type="molecule type" value="Genomic_DNA"/>
</dbReference>
<gene>
    <name evidence="1" type="ORF">HR057_03320</name>
</gene>
<dbReference type="Pfam" id="PF04328">
    <property type="entry name" value="Sel_put"/>
    <property type="match status" value="1"/>
</dbReference>
<evidence type="ECO:0000313" key="1">
    <source>
        <dbReference type="EMBL" id="NSL50793.1"/>
    </source>
</evidence>
<evidence type="ECO:0000313" key="2">
    <source>
        <dbReference type="Proteomes" id="UP000625804"/>
    </source>
</evidence>